<comment type="caution">
    <text evidence="1">The sequence shown here is derived from an EMBL/GenBank/DDBJ whole genome shotgun (WGS) entry which is preliminary data.</text>
</comment>
<proteinExistence type="predicted"/>
<keyword evidence="2" id="KW-1185">Reference proteome</keyword>
<reference evidence="1" key="1">
    <citation type="submission" date="2022-07" db="EMBL/GenBank/DDBJ databases">
        <title>Genome Sequence of Phlebia brevispora.</title>
        <authorList>
            <person name="Buettner E."/>
        </authorList>
    </citation>
    <scope>NUCLEOTIDE SEQUENCE</scope>
    <source>
        <strain evidence="1">MPL23</strain>
    </source>
</reference>
<sequence>MSRLAIEQIEIILYATVPLLLNEFTVFAQLTSQSGITHSWFFTLVRITELSKSIFKARTSSFVAVAAVIVAAAVGVAAAAGIAAGASGMTRRVAVAGLAFAITAASVAVRAAFTVDLSATLSVAGIDRLCKGTELIKGIELTNMKDLVLNLIRQTEIKLVLECRVTPASLRRQLVELDDEF</sequence>
<evidence type="ECO:0000313" key="1">
    <source>
        <dbReference type="EMBL" id="KAJ3555755.1"/>
    </source>
</evidence>
<protein>
    <submittedName>
        <fullName evidence="1">Uncharacterized protein</fullName>
    </submittedName>
</protein>
<gene>
    <name evidence="1" type="ORF">NM688_g2395</name>
</gene>
<dbReference type="Proteomes" id="UP001148662">
    <property type="component" value="Unassembled WGS sequence"/>
</dbReference>
<accession>A0ACC1T8F8</accession>
<name>A0ACC1T8F8_9APHY</name>
<evidence type="ECO:0000313" key="2">
    <source>
        <dbReference type="Proteomes" id="UP001148662"/>
    </source>
</evidence>
<organism evidence="1 2">
    <name type="scientific">Phlebia brevispora</name>
    <dbReference type="NCBI Taxonomy" id="194682"/>
    <lineage>
        <taxon>Eukaryota</taxon>
        <taxon>Fungi</taxon>
        <taxon>Dikarya</taxon>
        <taxon>Basidiomycota</taxon>
        <taxon>Agaricomycotina</taxon>
        <taxon>Agaricomycetes</taxon>
        <taxon>Polyporales</taxon>
        <taxon>Meruliaceae</taxon>
        <taxon>Phlebia</taxon>
    </lineage>
</organism>
<dbReference type="EMBL" id="JANHOG010000301">
    <property type="protein sequence ID" value="KAJ3555755.1"/>
    <property type="molecule type" value="Genomic_DNA"/>
</dbReference>